<dbReference type="RefSeq" id="WP_152963090.1">
    <property type="nucleotide sequence ID" value="NZ_CAWOZU010000019.1"/>
</dbReference>
<dbReference type="GO" id="GO:0005524">
    <property type="term" value="F:ATP binding"/>
    <property type="evidence" value="ECO:0007669"/>
    <property type="project" value="UniProtKB-KW"/>
</dbReference>
<evidence type="ECO:0000256" key="2">
    <source>
        <dbReference type="ARBA" id="ARBA00022741"/>
    </source>
</evidence>
<protein>
    <submittedName>
        <fullName evidence="5">AAA family ATPase</fullName>
    </submittedName>
</protein>
<evidence type="ECO:0000313" key="5">
    <source>
        <dbReference type="EMBL" id="MQL48882.1"/>
    </source>
</evidence>
<evidence type="ECO:0000259" key="4">
    <source>
        <dbReference type="Pfam" id="PF00005"/>
    </source>
</evidence>
<evidence type="ECO:0000256" key="3">
    <source>
        <dbReference type="ARBA" id="ARBA00022840"/>
    </source>
</evidence>
<dbReference type="InterPro" id="IPR003439">
    <property type="entry name" value="ABC_transporter-like_ATP-bd"/>
</dbReference>
<keyword evidence="2" id="KW-0547">Nucleotide-binding</keyword>
<dbReference type="EMBL" id="WHZZ01000004">
    <property type="protein sequence ID" value="MQL48882.1"/>
    <property type="molecule type" value="Genomic_DNA"/>
</dbReference>
<dbReference type="SUPFAM" id="SSF52540">
    <property type="entry name" value="P-loop containing nucleoside triphosphate hydrolases"/>
    <property type="match status" value="1"/>
</dbReference>
<dbReference type="Proteomes" id="UP000481739">
    <property type="component" value="Unassembled WGS sequence"/>
</dbReference>
<keyword evidence="1" id="KW-0813">Transport</keyword>
<accession>A0A7C9KE16</accession>
<dbReference type="InterPro" id="IPR051782">
    <property type="entry name" value="ABC_Transporter_VariousFunc"/>
</dbReference>
<evidence type="ECO:0000256" key="1">
    <source>
        <dbReference type="ARBA" id="ARBA00022448"/>
    </source>
</evidence>
<dbReference type="Gene3D" id="3.40.50.300">
    <property type="entry name" value="P-loop containing nucleotide triphosphate hydrolases"/>
    <property type="match status" value="1"/>
</dbReference>
<proteinExistence type="predicted"/>
<feature type="domain" description="ABC transporter" evidence="4">
    <location>
        <begin position="31"/>
        <end position="156"/>
    </location>
</feature>
<dbReference type="InterPro" id="IPR027417">
    <property type="entry name" value="P-loop_NTPase"/>
</dbReference>
<gene>
    <name evidence="5" type="ORF">GEA64_13315</name>
</gene>
<dbReference type="PANTHER" id="PTHR42939:SF1">
    <property type="entry name" value="ABC TRANSPORTER ATP-BINDING PROTEIN ALBC-RELATED"/>
    <property type="match status" value="1"/>
</dbReference>
<evidence type="ECO:0000313" key="6">
    <source>
        <dbReference type="Proteomes" id="UP000481739"/>
    </source>
</evidence>
<name>A0A7C9KE16_9GAMM</name>
<keyword evidence="3" id="KW-0067">ATP-binding</keyword>
<reference evidence="5 6" key="1">
    <citation type="journal article" date="2019" name="Nature">
        <title>A new antibiotic selectively kills Gram-negative pathogens.</title>
        <authorList>
            <person name="Imai Y."/>
            <person name="Meyer K.J."/>
            <person name="Iinishi A."/>
            <person name="Favre-Godal Q."/>
            <person name="Green R."/>
            <person name="Manuse S."/>
            <person name="Caboni M."/>
            <person name="Mori M."/>
            <person name="Niles S."/>
            <person name="Ghiglieri M."/>
            <person name="Honrao C."/>
            <person name="Ma X."/>
            <person name="Guo J.J."/>
            <person name="Makriyannis A."/>
            <person name="Linares-Otoya L."/>
            <person name="Boehringer N."/>
            <person name="Wuisan Z.G."/>
            <person name="Kaur H."/>
            <person name="Wu R."/>
            <person name="Mateus A."/>
            <person name="Typas A."/>
            <person name="Savitski M.M."/>
            <person name="Espinoza J.L."/>
            <person name="O'Rourke A."/>
            <person name="Nelson K.E."/>
            <person name="Hiller S."/>
            <person name="Noinaj N."/>
            <person name="Schaeberle T.F."/>
            <person name="D'Onofrio A."/>
            <person name="Lewis K."/>
        </authorList>
    </citation>
    <scope>NUCLEOTIDE SEQUENCE [LARGE SCALE GENOMIC DNA]</scope>
    <source>
        <strain evidence="5 6">HGB 1456</strain>
    </source>
</reference>
<dbReference type="GO" id="GO:0016887">
    <property type="term" value="F:ATP hydrolysis activity"/>
    <property type="evidence" value="ECO:0007669"/>
    <property type="project" value="InterPro"/>
</dbReference>
<dbReference type="Pfam" id="PF00005">
    <property type="entry name" value="ABC_tran"/>
    <property type="match status" value="1"/>
</dbReference>
<dbReference type="PANTHER" id="PTHR42939">
    <property type="entry name" value="ABC TRANSPORTER ATP-BINDING PROTEIN ALBC-RELATED"/>
    <property type="match status" value="1"/>
</dbReference>
<organism evidence="5 6">
    <name type="scientific">Photorhabdus khanii</name>
    <dbReference type="NCBI Taxonomy" id="1004150"/>
    <lineage>
        <taxon>Bacteria</taxon>
        <taxon>Pseudomonadati</taxon>
        <taxon>Pseudomonadota</taxon>
        <taxon>Gammaproteobacteria</taxon>
        <taxon>Enterobacterales</taxon>
        <taxon>Morganellaceae</taxon>
        <taxon>Photorhabdus</taxon>
    </lineage>
</organism>
<sequence>MLEVIELEIIINDKTIFSGVNCNFYVGLNRIAGINGAGKTAFLSSIAGVNKVKKGMVNFIKKEKTYRFSLQRHGFYISDNVDFYNFITGMDVIKLGKHYRKSNLKYQLDYYLNGFGISKYSGIEYGKMSLGTKKKFLLTSAFMTDADVYIFDEPTNGLDSDSITFLIALMISLAEEKIVIFSSHDDSFLQALSFTTYEINGNKIMYHGK</sequence>
<comment type="caution">
    <text evidence="5">The sequence shown here is derived from an EMBL/GenBank/DDBJ whole genome shotgun (WGS) entry which is preliminary data.</text>
</comment>
<dbReference type="AlphaFoldDB" id="A0A7C9KE16"/>